<dbReference type="Pfam" id="PF07859">
    <property type="entry name" value="Abhydrolase_3"/>
    <property type="match status" value="1"/>
</dbReference>
<accession>A0A368DW44</accession>
<dbReference type="EMBL" id="QOQF01000025">
    <property type="protein sequence ID" value="RCL76092.1"/>
    <property type="molecule type" value="Genomic_DNA"/>
</dbReference>
<dbReference type="InterPro" id="IPR002168">
    <property type="entry name" value="Lipase_GDXG_HIS_AS"/>
</dbReference>
<protein>
    <submittedName>
        <fullName evidence="5">Alpha/beta hydrolase</fullName>
    </submittedName>
</protein>
<evidence type="ECO:0000313" key="6">
    <source>
        <dbReference type="Proteomes" id="UP000252132"/>
    </source>
</evidence>
<evidence type="ECO:0000256" key="3">
    <source>
        <dbReference type="PROSITE-ProRule" id="PRU10038"/>
    </source>
</evidence>
<dbReference type="SUPFAM" id="SSF53474">
    <property type="entry name" value="alpha/beta-Hydrolases"/>
    <property type="match status" value="1"/>
</dbReference>
<dbReference type="Proteomes" id="UP000252132">
    <property type="component" value="Unassembled WGS sequence"/>
</dbReference>
<dbReference type="InterPro" id="IPR013094">
    <property type="entry name" value="AB_hydrolase_3"/>
</dbReference>
<comment type="caution">
    <text evidence="5">The sequence shown here is derived from an EMBL/GenBank/DDBJ whole genome shotgun (WGS) entry which is preliminary data.</text>
</comment>
<dbReference type="PANTHER" id="PTHR48081">
    <property type="entry name" value="AB HYDROLASE SUPERFAMILY PROTEIN C4A8.06C"/>
    <property type="match status" value="1"/>
</dbReference>
<evidence type="ECO:0000256" key="2">
    <source>
        <dbReference type="ARBA" id="ARBA00022801"/>
    </source>
</evidence>
<dbReference type="InterPro" id="IPR033140">
    <property type="entry name" value="Lipase_GDXG_put_SER_AS"/>
</dbReference>
<evidence type="ECO:0000256" key="1">
    <source>
        <dbReference type="ARBA" id="ARBA00010515"/>
    </source>
</evidence>
<sequence>MKKISIQARILKRIFRHFIKPMLVNAGGVEDLKTASRGEGPLSRWLSRIIPQADEKIMIDHIYAEWLGNPDAKGALLYLHGGAFLVGSPKSHRGLVKNITKSGSFRALSIDYRLAPQHKFPAALEDAEKAYDWLLQNGYAPESIAVAGDSAGGCLTLALLLKLKETGKPLPACAVTMSPWTDLTGSGASIRLRNNIDDMLDGTKLTETAALYHGETPATHPLVSPLFADLENLPPLLIQVGTDEILWDDACSFAEKAKMAGNDCTLEVYESMPHVFQLGADFVPESKAAVKKITTFINEKIN</sequence>
<dbReference type="InterPro" id="IPR029058">
    <property type="entry name" value="AB_hydrolase_fold"/>
</dbReference>
<feature type="domain" description="Alpha/beta hydrolase fold-3" evidence="4">
    <location>
        <begin position="76"/>
        <end position="277"/>
    </location>
</feature>
<keyword evidence="2 5" id="KW-0378">Hydrolase</keyword>
<feature type="active site" evidence="3">
    <location>
        <position position="150"/>
    </location>
</feature>
<organism evidence="5 6">
    <name type="scientific">PS1 clade bacterium</name>
    <dbReference type="NCBI Taxonomy" id="2175152"/>
    <lineage>
        <taxon>Bacteria</taxon>
        <taxon>Pseudomonadati</taxon>
        <taxon>Pseudomonadota</taxon>
        <taxon>Alphaproteobacteria</taxon>
        <taxon>PS1 clade</taxon>
    </lineage>
</organism>
<dbReference type="PROSITE" id="PS01173">
    <property type="entry name" value="LIPASE_GDXG_HIS"/>
    <property type="match status" value="1"/>
</dbReference>
<gene>
    <name evidence="5" type="ORF">DBW69_05675</name>
</gene>
<reference evidence="5 6" key="1">
    <citation type="journal article" date="2018" name="Microbiome">
        <title>Fine metagenomic profile of the Mediterranean stratified and mixed water columns revealed by assembly and recruitment.</title>
        <authorList>
            <person name="Haro-Moreno J.M."/>
            <person name="Lopez-Perez M."/>
            <person name="De La Torre J.R."/>
            <person name="Picazo A."/>
            <person name="Camacho A."/>
            <person name="Rodriguez-Valera F."/>
        </authorList>
    </citation>
    <scope>NUCLEOTIDE SEQUENCE [LARGE SCALE GENOMIC DNA]</scope>
    <source>
        <strain evidence="5">MED-G55</strain>
    </source>
</reference>
<dbReference type="AlphaFoldDB" id="A0A368DW44"/>
<dbReference type="GO" id="GO:0004806">
    <property type="term" value="F:triacylglycerol lipase activity"/>
    <property type="evidence" value="ECO:0007669"/>
    <property type="project" value="TreeGrafter"/>
</dbReference>
<comment type="similarity">
    <text evidence="1">Belongs to the 'GDXG' lipolytic enzyme family.</text>
</comment>
<dbReference type="InterPro" id="IPR050300">
    <property type="entry name" value="GDXG_lipolytic_enzyme"/>
</dbReference>
<dbReference type="PANTHER" id="PTHR48081:SF30">
    <property type="entry name" value="ACETYL-HYDROLASE LIPR-RELATED"/>
    <property type="match status" value="1"/>
</dbReference>
<dbReference type="Gene3D" id="3.40.50.1820">
    <property type="entry name" value="alpha/beta hydrolase"/>
    <property type="match status" value="1"/>
</dbReference>
<proteinExistence type="inferred from homology"/>
<name>A0A368DW44_9PROT</name>
<evidence type="ECO:0000259" key="4">
    <source>
        <dbReference type="Pfam" id="PF07859"/>
    </source>
</evidence>
<dbReference type="PROSITE" id="PS01174">
    <property type="entry name" value="LIPASE_GDXG_SER"/>
    <property type="match status" value="1"/>
</dbReference>
<evidence type="ECO:0000313" key="5">
    <source>
        <dbReference type="EMBL" id="RCL76092.1"/>
    </source>
</evidence>